<keyword evidence="6" id="KW-1185">Reference proteome</keyword>
<evidence type="ECO:0000256" key="3">
    <source>
        <dbReference type="ARBA" id="ARBA00022801"/>
    </source>
</evidence>
<sequence>MGDPGGKFLDINEILLDYTLDTTKGQSGSPVYVWHNSYGQAIIKIAKGARRNSSTGSGEVKARFSLDQYTDLTFIPLESTSQGIIKPKGQVKYAIVSFKFPNTYLYMDGN</sequence>
<name>A0A2J6SK29_9HELO</name>
<dbReference type="PROSITE" id="PS00673">
    <property type="entry name" value="V8_SER"/>
    <property type="match status" value="1"/>
</dbReference>
<dbReference type="GO" id="GO:0006508">
    <property type="term" value="P:proteolysis"/>
    <property type="evidence" value="ECO:0007669"/>
    <property type="project" value="UniProtKB-KW"/>
</dbReference>
<dbReference type="GeneID" id="36592075"/>
<evidence type="ECO:0000256" key="4">
    <source>
        <dbReference type="ARBA" id="ARBA00022825"/>
    </source>
</evidence>
<evidence type="ECO:0000313" key="6">
    <source>
        <dbReference type="Proteomes" id="UP000235371"/>
    </source>
</evidence>
<evidence type="ECO:0000256" key="2">
    <source>
        <dbReference type="ARBA" id="ARBA00022729"/>
    </source>
</evidence>
<keyword evidence="1" id="KW-0645">Protease</keyword>
<organism evidence="5 6">
    <name type="scientific">Hyaloscypha bicolor E</name>
    <dbReference type="NCBI Taxonomy" id="1095630"/>
    <lineage>
        <taxon>Eukaryota</taxon>
        <taxon>Fungi</taxon>
        <taxon>Dikarya</taxon>
        <taxon>Ascomycota</taxon>
        <taxon>Pezizomycotina</taxon>
        <taxon>Leotiomycetes</taxon>
        <taxon>Helotiales</taxon>
        <taxon>Hyaloscyphaceae</taxon>
        <taxon>Hyaloscypha</taxon>
        <taxon>Hyaloscypha bicolor</taxon>
    </lineage>
</organism>
<dbReference type="Proteomes" id="UP000235371">
    <property type="component" value="Unassembled WGS sequence"/>
</dbReference>
<gene>
    <name evidence="5" type="ORF">K444DRAFT_636480</name>
</gene>
<reference evidence="5 6" key="1">
    <citation type="submission" date="2016-04" db="EMBL/GenBank/DDBJ databases">
        <title>A degradative enzymes factory behind the ericoid mycorrhizal symbiosis.</title>
        <authorList>
            <consortium name="DOE Joint Genome Institute"/>
            <person name="Martino E."/>
            <person name="Morin E."/>
            <person name="Grelet G."/>
            <person name="Kuo A."/>
            <person name="Kohler A."/>
            <person name="Daghino S."/>
            <person name="Barry K."/>
            <person name="Choi C."/>
            <person name="Cichocki N."/>
            <person name="Clum A."/>
            <person name="Copeland A."/>
            <person name="Hainaut M."/>
            <person name="Haridas S."/>
            <person name="Labutti K."/>
            <person name="Lindquist E."/>
            <person name="Lipzen A."/>
            <person name="Khouja H.-R."/>
            <person name="Murat C."/>
            <person name="Ohm R."/>
            <person name="Olson A."/>
            <person name="Spatafora J."/>
            <person name="Veneault-Fourrey C."/>
            <person name="Henrissat B."/>
            <person name="Grigoriev I."/>
            <person name="Martin F."/>
            <person name="Perotto S."/>
        </authorList>
    </citation>
    <scope>NUCLEOTIDE SEQUENCE [LARGE SCALE GENOMIC DNA]</scope>
    <source>
        <strain evidence="5 6">E</strain>
    </source>
</reference>
<dbReference type="Gene3D" id="2.40.10.10">
    <property type="entry name" value="Trypsin-like serine proteases"/>
    <property type="match status" value="1"/>
</dbReference>
<proteinExistence type="predicted"/>
<evidence type="ECO:0000256" key="1">
    <source>
        <dbReference type="ARBA" id="ARBA00022670"/>
    </source>
</evidence>
<dbReference type="GO" id="GO:0008236">
    <property type="term" value="F:serine-type peptidase activity"/>
    <property type="evidence" value="ECO:0007669"/>
    <property type="project" value="UniProtKB-KW"/>
</dbReference>
<keyword evidence="4" id="KW-0720">Serine protease</keyword>
<dbReference type="RefSeq" id="XP_024728035.1">
    <property type="nucleotide sequence ID" value="XM_024883998.1"/>
</dbReference>
<dbReference type="InterPro" id="IPR043504">
    <property type="entry name" value="Peptidase_S1_PA_chymotrypsin"/>
</dbReference>
<keyword evidence="2" id="KW-0732">Signal</keyword>
<dbReference type="InterPro" id="IPR000126">
    <property type="entry name" value="V8_ser_AS"/>
</dbReference>
<evidence type="ECO:0000313" key="5">
    <source>
        <dbReference type="EMBL" id="PMD51131.1"/>
    </source>
</evidence>
<accession>A0A2J6SK29</accession>
<dbReference type="InParanoid" id="A0A2J6SK29"/>
<dbReference type="EMBL" id="KZ613912">
    <property type="protein sequence ID" value="PMD51131.1"/>
    <property type="molecule type" value="Genomic_DNA"/>
</dbReference>
<dbReference type="AlphaFoldDB" id="A0A2J6SK29"/>
<protein>
    <submittedName>
        <fullName evidence="5">Uncharacterized protein</fullName>
    </submittedName>
</protein>
<keyword evidence="3" id="KW-0378">Hydrolase</keyword>